<feature type="domain" description="LEM" evidence="8">
    <location>
        <begin position="9"/>
        <end position="53"/>
    </location>
</feature>
<evidence type="ECO:0000256" key="2">
    <source>
        <dbReference type="ARBA" id="ARBA00022692"/>
    </source>
</evidence>
<dbReference type="FunCoup" id="W5JP79">
    <property type="interactions" value="1332"/>
</dbReference>
<keyword evidence="2 7" id="KW-0812">Transmembrane</keyword>
<evidence type="ECO:0000313" key="9">
    <source>
        <dbReference type="EMBL" id="ETN65906.1"/>
    </source>
</evidence>
<dbReference type="SMART" id="SM00540">
    <property type="entry name" value="LEM"/>
    <property type="match status" value="1"/>
</dbReference>
<sequence length="1020" mass="110103">MSNSSGYRMDALDQLSDDELRLQLVQFGFPNMPVTGTTRNILIKKLRHHLEEEKRKVRRESSQAARYSSGEESDGSDGRKLGASSSARKTFGRSSRVTSMAAPPSPAAGNSMKRGLKNSISSSTSSSAAAVAAAQHSLSNHGNSPFLAANGGGNSSGGAKKGSLSPSSIYISPVIVHEGDEDDFASSTLRNPPRAFGSTSSPSYQSSLFRKTALAAQNVTPPTMAANNSDSNGSNGSGSGGDSSPPYVSDYTKRLMQLRGETVSQENYNSAIGGIIGRRSSNTLGAGGGGVVGIGSSRYTIGPPSASNSSSHLLHHPSRVPVHPLHYRSSTGNNSSNTGNNTTGTFKPLGGMPSALVSGNHIRQRYSRLMHGGQAAEVDENDIVTHAQPSPEPPPTGMMASGVPLRVAFGNLLTRLDEHYGFKQTFVPCALLCLLIAFLVSVALMYMTISTDLASTLSSIDTRYDVCENESEIGIGENHAPPESGTTCVDEADVKPALELLKLIGGELKQRVEAYHCRRGDVDGTGMVSKLPLAASLMSPADVLKKAKEDSPSVLIPQLTRHLHTLEYLIDRNPQWRIDHSDADGQPLTFAEVLERRPTKTHYFTILRPKLPFGCMLYNKFQKFFTIVGGLALAAVLGFLARYFYRFVVYVKQKRRDQVNTLISEIIHAVSQAAANAAEATSMANGGSGTVPIPDARVVVAHLRDRLIPIENRRKMGWAWNEALQFLEHNESRISFEIGTVGGEDFKMMRWIDTAPLPSSIGGNNSLANTPGGRAGGTVGAGGGSSGGGTVAPGLGSSSKKWQGQAFDSSNKIHDPPTPCLKIRQMFDRYEVNDPNLKTIVQDAILEKVGDRCRIYDIQLDRGSCCVYVRCATPKDAGIVHDEINGWWFDNRLVSIKFLRLERYQQRFPRSLAGPACLKPSNKSNSSMSHQLGGSTNGGRSGSVSRSVHEDDESEPEEEEEEEMAEELVVMPAARSGTPTREDFLRQLKQRQQSTNNTPTQNALRRIPAPRLDDLDEQDD</sequence>
<dbReference type="FunFam" id="1.10.720.40:FF:000001">
    <property type="entry name" value="LEM domain containing 2, isoform CRA_a"/>
    <property type="match status" value="1"/>
</dbReference>
<evidence type="ECO:0000256" key="1">
    <source>
        <dbReference type="ARBA" id="ARBA00004473"/>
    </source>
</evidence>
<dbReference type="InterPro" id="IPR041885">
    <property type="entry name" value="MAN1_winged_helix_dom"/>
</dbReference>
<dbReference type="GO" id="GO:0005637">
    <property type="term" value="C:nuclear inner membrane"/>
    <property type="evidence" value="ECO:0007669"/>
    <property type="project" value="UniProtKB-SubCell"/>
</dbReference>
<reference evidence="9" key="2">
    <citation type="submission" date="2010-05" db="EMBL/GenBank/DDBJ databases">
        <authorList>
            <person name="Almeida L.G."/>
            <person name="Nicolas M.F."/>
            <person name="Souza R.C."/>
            <person name="Vasconcelos A.T.R."/>
        </authorList>
    </citation>
    <scope>NUCLEOTIDE SEQUENCE</scope>
</reference>
<feature type="region of interest" description="Disordered" evidence="6">
    <location>
        <begin position="221"/>
        <end position="249"/>
    </location>
</feature>
<feature type="compositionally biased region" description="Basic and acidic residues" evidence="6">
    <location>
        <begin position="50"/>
        <end position="61"/>
    </location>
</feature>
<dbReference type="VEuPathDB" id="VectorBase:ADAC002297"/>
<feature type="compositionally biased region" description="Polar residues" evidence="6">
    <location>
        <begin position="990"/>
        <end position="1003"/>
    </location>
</feature>
<reference evidence="9 11" key="1">
    <citation type="journal article" date="2010" name="BMC Genomics">
        <title>Combination of measures distinguishes pre-miRNAs from other stem-loops in the genome of the newly sequenced Anopheles darlingi.</title>
        <authorList>
            <person name="Mendes N.D."/>
            <person name="Freitas A.T."/>
            <person name="Vasconcelos A.T."/>
            <person name="Sagot M.F."/>
        </authorList>
    </citation>
    <scope>NUCLEOTIDE SEQUENCE</scope>
</reference>
<evidence type="ECO:0000256" key="7">
    <source>
        <dbReference type="SAM" id="Phobius"/>
    </source>
</evidence>
<protein>
    <recommendedName>
        <fullName evidence="8">LEM domain-containing protein</fullName>
    </recommendedName>
</protein>
<dbReference type="EMBL" id="ADMH02000550">
    <property type="protein sequence ID" value="ETN65906.1"/>
    <property type="molecule type" value="Genomic_DNA"/>
</dbReference>
<reference evidence="10" key="4">
    <citation type="submission" date="2015-06" db="UniProtKB">
        <authorList>
            <consortium name="EnsemblMetazoa"/>
        </authorList>
    </citation>
    <scope>IDENTIFICATION</scope>
</reference>
<feature type="region of interest" description="Disordered" evidence="6">
    <location>
        <begin position="50"/>
        <end position="121"/>
    </location>
</feature>
<dbReference type="PANTHER" id="PTHR13428">
    <property type="entry name" value="INNER NUCLEAR MEMBRANE PROTEIN MAN1 LEM DOMAIN CONTAINING PROTEIN"/>
    <property type="match status" value="1"/>
</dbReference>
<feature type="compositionally biased region" description="Polar residues" evidence="6">
    <location>
        <begin position="798"/>
        <end position="809"/>
    </location>
</feature>
<dbReference type="Pfam" id="PF03020">
    <property type="entry name" value="LEM"/>
    <property type="match status" value="1"/>
</dbReference>
<organism evidence="9">
    <name type="scientific">Anopheles darlingi</name>
    <name type="common">Mosquito</name>
    <dbReference type="NCBI Taxonomy" id="43151"/>
    <lineage>
        <taxon>Eukaryota</taxon>
        <taxon>Metazoa</taxon>
        <taxon>Ecdysozoa</taxon>
        <taxon>Arthropoda</taxon>
        <taxon>Hexapoda</taxon>
        <taxon>Insecta</taxon>
        <taxon>Pterygota</taxon>
        <taxon>Neoptera</taxon>
        <taxon>Endopterygota</taxon>
        <taxon>Diptera</taxon>
        <taxon>Nematocera</taxon>
        <taxon>Culicoidea</taxon>
        <taxon>Culicidae</taxon>
        <taxon>Anophelinae</taxon>
        <taxon>Anopheles</taxon>
    </lineage>
</organism>
<feature type="transmembrane region" description="Helical" evidence="7">
    <location>
        <begin position="624"/>
        <end position="645"/>
    </location>
</feature>
<feature type="compositionally biased region" description="Polar residues" evidence="6">
    <location>
        <begin position="83"/>
        <end position="98"/>
    </location>
</feature>
<dbReference type="STRING" id="43151.W5JP79"/>
<feature type="region of interest" description="Disordered" evidence="6">
    <location>
        <begin position="182"/>
        <end position="204"/>
    </location>
</feature>
<dbReference type="AlphaFoldDB" id="W5JP79"/>
<evidence type="ECO:0000313" key="10">
    <source>
        <dbReference type="EnsemblMetazoa" id="ADAC002297-PA"/>
    </source>
</evidence>
<dbReference type="Gene3D" id="1.10.10.1180">
    <property type="entry name" value="MAN1, winged-helix domain"/>
    <property type="match status" value="1"/>
</dbReference>
<gene>
    <name evidence="9" type="ORF">AND_002297</name>
</gene>
<comment type="subcellular location">
    <subcellularLocation>
        <location evidence="1">Nucleus inner membrane</location>
        <topology evidence="1">Multi-pass membrane protein</topology>
    </subcellularLocation>
</comment>
<feature type="transmembrane region" description="Helical" evidence="7">
    <location>
        <begin position="425"/>
        <end position="449"/>
    </location>
</feature>
<proteinExistence type="predicted"/>
<dbReference type="PANTHER" id="PTHR13428:SF12">
    <property type="entry name" value="INNER NUCLEAR MEMBRANE PROTEIN MAN1"/>
    <property type="match status" value="1"/>
</dbReference>
<keyword evidence="3 7" id="KW-1133">Transmembrane helix</keyword>
<dbReference type="EnsemblMetazoa" id="ADAC002297-RA">
    <property type="protein sequence ID" value="ADAC002297-PA"/>
    <property type="gene ID" value="ADAC002297"/>
</dbReference>
<evidence type="ECO:0000259" key="8">
    <source>
        <dbReference type="PROSITE" id="PS50954"/>
    </source>
</evidence>
<keyword evidence="5" id="KW-0539">Nucleus</keyword>
<evidence type="ECO:0000256" key="6">
    <source>
        <dbReference type="SAM" id="MobiDB-lite"/>
    </source>
</evidence>
<dbReference type="PROSITE" id="PS50954">
    <property type="entry name" value="LEM"/>
    <property type="match status" value="1"/>
</dbReference>
<reference evidence="9" key="3">
    <citation type="journal article" date="2013" name="Nucleic Acids Res.">
        <title>The genome of Anopheles darlingi, the main neotropical malaria vector.</title>
        <authorList>
            <person name="Marinotti O."/>
            <person name="Cerqueira G.C."/>
            <person name="de Almeida L.G."/>
            <person name="Ferro M.I."/>
            <person name="Loreto E.L."/>
            <person name="Zaha A."/>
            <person name="Teixeira S.M."/>
            <person name="Wespiser A.R."/>
            <person name="Almeida E Silva A."/>
            <person name="Schlindwein A.D."/>
            <person name="Pacheco A.C."/>
            <person name="Silva A.L."/>
            <person name="Graveley B.R."/>
            <person name="Walenz B.P."/>
            <person name="Lima Bde A."/>
            <person name="Ribeiro C.A."/>
            <person name="Nunes-Silva C.G."/>
            <person name="de Carvalho C.R."/>
            <person name="Soares C.M."/>
            <person name="de Menezes C.B."/>
            <person name="Matiolli C."/>
            <person name="Caffrey D."/>
            <person name="Araujo D.A."/>
            <person name="de Oliveira D.M."/>
            <person name="Golenbock D."/>
            <person name="Grisard E.C."/>
            <person name="Fantinatti-Garboggini F."/>
            <person name="de Carvalho F.M."/>
            <person name="Barcellos F.G."/>
            <person name="Prosdocimi F."/>
            <person name="May G."/>
            <person name="Azevedo Junior G.M."/>
            <person name="Guimaraes G.M."/>
            <person name="Goldman G.H."/>
            <person name="Padilha I.Q."/>
            <person name="Batista Jda S."/>
            <person name="Ferro J.A."/>
            <person name="Ribeiro J.M."/>
            <person name="Fietto J.L."/>
            <person name="Dabbas K.M."/>
            <person name="Cerdeira L."/>
            <person name="Agnez-Lima L.F."/>
            <person name="Brocchi M."/>
            <person name="de Carvalho M.O."/>
            <person name="Teixeira Mde M."/>
            <person name="Diniz Maia Mde M."/>
            <person name="Goldman M.H."/>
            <person name="Cruz Schneider M.P."/>
            <person name="Felipe M.S."/>
            <person name="Hungria M."/>
            <person name="Nicolas M.F."/>
            <person name="Pereira M."/>
            <person name="Montes M.A."/>
            <person name="Cantao M.E."/>
            <person name="Vincentz M."/>
            <person name="Rafael M.S."/>
            <person name="Silverman N."/>
            <person name="Stoco P.H."/>
            <person name="Souza R.C."/>
            <person name="Vicentini R."/>
            <person name="Gazzinelli R.T."/>
            <person name="Neves Rde O."/>
            <person name="Silva R."/>
            <person name="Astolfi-Filho S."/>
            <person name="Maciel T.E."/>
            <person name="Urmenyi T.P."/>
            <person name="Tadei W.P."/>
            <person name="Camargo E.P."/>
            <person name="de Vasconcelos A.T."/>
        </authorList>
    </citation>
    <scope>NUCLEOTIDE SEQUENCE</scope>
</reference>
<feature type="region of interest" description="Disordered" evidence="6">
    <location>
        <begin position="763"/>
        <end position="809"/>
    </location>
</feature>
<feature type="region of interest" description="Disordered" evidence="6">
    <location>
        <begin position="914"/>
        <end position="1020"/>
    </location>
</feature>
<dbReference type="GO" id="GO:0006998">
    <property type="term" value="P:nuclear envelope organization"/>
    <property type="evidence" value="ECO:0007669"/>
    <property type="project" value="TreeGrafter"/>
</dbReference>
<feature type="compositionally biased region" description="Gly residues" evidence="6">
    <location>
        <begin position="773"/>
        <end position="791"/>
    </location>
</feature>
<dbReference type="Gene3D" id="3.30.70.330">
    <property type="match status" value="1"/>
</dbReference>
<dbReference type="Proteomes" id="UP000000673">
    <property type="component" value="Unassembled WGS sequence"/>
</dbReference>
<dbReference type="FunFam" id="3.30.70.330:FF:000695">
    <property type="entry name" value="Blast:CCR4-NOT transcription complex subunit 11"/>
    <property type="match status" value="1"/>
</dbReference>
<feature type="region of interest" description="Disordered" evidence="6">
    <location>
        <begin position="144"/>
        <end position="164"/>
    </location>
</feature>
<dbReference type="InterPro" id="IPR035979">
    <property type="entry name" value="RBD_domain_sf"/>
</dbReference>
<dbReference type="SUPFAM" id="SSF54928">
    <property type="entry name" value="RNA-binding domain, RBD"/>
    <property type="match status" value="1"/>
</dbReference>
<dbReference type="CDD" id="cd12934">
    <property type="entry name" value="LEM"/>
    <property type="match status" value="1"/>
</dbReference>
<evidence type="ECO:0000313" key="11">
    <source>
        <dbReference type="Proteomes" id="UP000000673"/>
    </source>
</evidence>
<dbReference type="InterPro" id="IPR012677">
    <property type="entry name" value="Nucleotide-bd_a/b_plait_sf"/>
</dbReference>
<dbReference type="InterPro" id="IPR052277">
    <property type="entry name" value="INM_ESCRT-Associated"/>
</dbReference>
<feature type="compositionally biased region" description="Gly residues" evidence="6">
    <location>
        <begin position="150"/>
        <end position="160"/>
    </location>
</feature>
<feature type="compositionally biased region" description="Polar residues" evidence="6">
    <location>
        <begin position="921"/>
        <end position="932"/>
    </location>
</feature>
<dbReference type="GO" id="GO:0030514">
    <property type="term" value="P:negative regulation of BMP signaling pathway"/>
    <property type="evidence" value="ECO:0007669"/>
    <property type="project" value="TreeGrafter"/>
</dbReference>
<dbReference type="Gene3D" id="1.10.720.40">
    <property type="match status" value="1"/>
</dbReference>
<dbReference type="GO" id="GO:0031490">
    <property type="term" value="F:chromatin DNA binding"/>
    <property type="evidence" value="ECO:0007669"/>
    <property type="project" value="TreeGrafter"/>
</dbReference>
<accession>W5JP79</accession>
<evidence type="ECO:0000256" key="3">
    <source>
        <dbReference type="ARBA" id="ARBA00022989"/>
    </source>
</evidence>
<evidence type="ECO:0000256" key="4">
    <source>
        <dbReference type="ARBA" id="ARBA00023136"/>
    </source>
</evidence>
<dbReference type="VEuPathDB" id="VectorBase:ADAR2_006364"/>
<dbReference type="InterPro" id="IPR003887">
    <property type="entry name" value="LEM_dom"/>
</dbReference>
<feature type="compositionally biased region" description="Acidic residues" evidence="6">
    <location>
        <begin position="950"/>
        <end position="966"/>
    </location>
</feature>
<keyword evidence="4 7" id="KW-0472">Membrane</keyword>
<dbReference type="eggNOG" id="KOG0147">
    <property type="taxonomic scope" value="Eukaryota"/>
</dbReference>
<evidence type="ECO:0000256" key="5">
    <source>
        <dbReference type="ARBA" id="ARBA00023242"/>
    </source>
</evidence>
<name>W5JP79_ANODA</name>
<dbReference type="InterPro" id="IPR011015">
    <property type="entry name" value="LEM/LEM-like_dom_sf"/>
</dbReference>
<dbReference type="SUPFAM" id="SSF63451">
    <property type="entry name" value="LEM domain"/>
    <property type="match status" value="1"/>
</dbReference>
<dbReference type="HOGENOM" id="CLU_011086_0_0_1"/>
<keyword evidence="11" id="KW-1185">Reference proteome</keyword>
<dbReference type="OMA" id="NPQWRID"/>